<dbReference type="PROSITE" id="PS51296">
    <property type="entry name" value="RIESKE"/>
    <property type="match status" value="1"/>
</dbReference>
<keyword evidence="2" id="KW-0479">Metal-binding</keyword>
<dbReference type="Pfam" id="PF00355">
    <property type="entry name" value="Rieske"/>
    <property type="match status" value="1"/>
</dbReference>
<evidence type="ECO:0000256" key="4">
    <source>
        <dbReference type="ARBA" id="ARBA00023014"/>
    </source>
</evidence>
<dbReference type="EMBL" id="WBJZ01000027">
    <property type="protein sequence ID" value="KAB1652852.1"/>
    <property type="molecule type" value="Genomic_DNA"/>
</dbReference>
<gene>
    <name evidence="6" type="ORF">F8O01_16110</name>
</gene>
<evidence type="ECO:0000313" key="6">
    <source>
        <dbReference type="EMBL" id="KAB1652852.1"/>
    </source>
</evidence>
<evidence type="ECO:0000313" key="7">
    <source>
        <dbReference type="Proteomes" id="UP000467240"/>
    </source>
</evidence>
<protein>
    <submittedName>
        <fullName evidence="6">Non-heme iron oxygenase ferredoxin subunit</fullName>
    </submittedName>
</protein>
<dbReference type="RefSeq" id="WP_158041936.1">
    <property type="nucleotide sequence ID" value="NZ_JACCFV010000001.1"/>
</dbReference>
<evidence type="ECO:0000259" key="5">
    <source>
        <dbReference type="PROSITE" id="PS51296"/>
    </source>
</evidence>
<dbReference type="GO" id="GO:0016705">
    <property type="term" value="F:oxidoreductase activity, acting on paired donors, with incorporation or reduction of molecular oxygen"/>
    <property type="evidence" value="ECO:0007669"/>
    <property type="project" value="UniProtKB-ARBA"/>
</dbReference>
<dbReference type="OrthoDB" id="147178at2"/>
<dbReference type="PANTHER" id="PTHR21496:SF23">
    <property type="entry name" value="3-PHENYLPROPIONATE_CINNAMIC ACID DIOXYGENASE FERREDOXIN SUBUNIT"/>
    <property type="match status" value="1"/>
</dbReference>
<evidence type="ECO:0000256" key="3">
    <source>
        <dbReference type="ARBA" id="ARBA00023004"/>
    </source>
</evidence>
<comment type="caution">
    <text evidence="6">The sequence shown here is derived from an EMBL/GenBank/DDBJ whole genome shotgun (WGS) entry which is preliminary data.</text>
</comment>
<dbReference type="GO" id="GO:0051537">
    <property type="term" value="F:2 iron, 2 sulfur cluster binding"/>
    <property type="evidence" value="ECO:0007669"/>
    <property type="project" value="UniProtKB-KW"/>
</dbReference>
<dbReference type="Proteomes" id="UP000467240">
    <property type="component" value="Unassembled WGS sequence"/>
</dbReference>
<name>A0A7J5BMM4_9MICO</name>
<organism evidence="6 7">
    <name type="scientific">Pseudoclavibacter chungangensis</name>
    <dbReference type="NCBI Taxonomy" id="587635"/>
    <lineage>
        <taxon>Bacteria</taxon>
        <taxon>Bacillati</taxon>
        <taxon>Actinomycetota</taxon>
        <taxon>Actinomycetes</taxon>
        <taxon>Micrococcales</taxon>
        <taxon>Microbacteriaceae</taxon>
        <taxon>Pseudoclavibacter</taxon>
    </lineage>
</organism>
<feature type="domain" description="Rieske" evidence="5">
    <location>
        <begin position="5"/>
        <end position="104"/>
    </location>
</feature>
<dbReference type="SUPFAM" id="SSF50022">
    <property type="entry name" value="ISP domain"/>
    <property type="match status" value="1"/>
</dbReference>
<dbReference type="CDD" id="cd03528">
    <property type="entry name" value="Rieske_RO_ferredoxin"/>
    <property type="match status" value="1"/>
</dbReference>
<dbReference type="GO" id="GO:0004497">
    <property type="term" value="F:monooxygenase activity"/>
    <property type="evidence" value="ECO:0007669"/>
    <property type="project" value="UniProtKB-ARBA"/>
</dbReference>
<dbReference type="PANTHER" id="PTHR21496">
    <property type="entry name" value="FERREDOXIN-RELATED"/>
    <property type="match status" value="1"/>
</dbReference>
<dbReference type="InterPro" id="IPR017941">
    <property type="entry name" value="Rieske_2Fe-2S"/>
</dbReference>
<dbReference type="InterPro" id="IPR036922">
    <property type="entry name" value="Rieske_2Fe-2S_sf"/>
</dbReference>
<accession>A0A7J5BMM4</accession>
<keyword evidence="4" id="KW-0411">Iron-sulfur</keyword>
<evidence type="ECO:0000256" key="1">
    <source>
        <dbReference type="ARBA" id="ARBA00022714"/>
    </source>
</evidence>
<reference evidence="6 7" key="1">
    <citation type="submission" date="2019-09" db="EMBL/GenBank/DDBJ databases">
        <title>Phylogeny of genus Pseudoclavibacter and closely related genus.</title>
        <authorList>
            <person name="Li Y."/>
        </authorList>
    </citation>
    <scope>NUCLEOTIDE SEQUENCE [LARGE SCALE GENOMIC DNA]</scope>
    <source>
        <strain evidence="6 7">DSM 23821</strain>
    </source>
</reference>
<dbReference type="Gene3D" id="2.102.10.10">
    <property type="entry name" value="Rieske [2Fe-2S] iron-sulphur domain"/>
    <property type="match status" value="1"/>
</dbReference>
<sequence>MVERIPAAKLGDIPDGEAILVPRSLTGTIDDIALFQDGGEYFALDNTCSHELASLSEGWIEDGVVECPLHTGRFCLRDGKVLSAPADTDVAAHTVEVDGDDILIVPNPERLA</sequence>
<keyword evidence="7" id="KW-1185">Reference proteome</keyword>
<keyword evidence="1" id="KW-0001">2Fe-2S</keyword>
<dbReference type="GO" id="GO:0046872">
    <property type="term" value="F:metal ion binding"/>
    <property type="evidence" value="ECO:0007669"/>
    <property type="project" value="UniProtKB-KW"/>
</dbReference>
<proteinExistence type="predicted"/>
<evidence type="ECO:0000256" key="2">
    <source>
        <dbReference type="ARBA" id="ARBA00022723"/>
    </source>
</evidence>
<keyword evidence="3" id="KW-0408">Iron</keyword>
<dbReference type="AlphaFoldDB" id="A0A7J5BMM4"/>